<dbReference type="EMBL" id="BNAU01000006">
    <property type="protein sequence ID" value="GHF12796.1"/>
    <property type="molecule type" value="Genomic_DNA"/>
</dbReference>
<name>A0ABQ3JAQ9_9PSEU</name>
<keyword evidence="2" id="KW-1185">Reference proteome</keyword>
<evidence type="ECO:0000313" key="2">
    <source>
        <dbReference type="Proteomes" id="UP000605897"/>
    </source>
</evidence>
<comment type="caution">
    <text evidence="1">The sequence shown here is derived from an EMBL/GenBank/DDBJ whole genome shotgun (WGS) entry which is preliminary data.</text>
</comment>
<dbReference type="RefSeq" id="WP_191247354.1">
    <property type="nucleotide sequence ID" value="NZ_BNAU01000006.1"/>
</dbReference>
<proteinExistence type="predicted"/>
<reference evidence="2" key="1">
    <citation type="journal article" date="2019" name="Int. J. Syst. Evol. Microbiol.">
        <title>The Global Catalogue of Microorganisms (GCM) 10K type strain sequencing project: providing services to taxonomists for standard genome sequencing and annotation.</title>
        <authorList>
            <consortium name="The Broad Institute Genomics Platform"/>
            <consortium name="The Broad Institute Genome Sequencing Center for Infectious Disease"/>
            <person name="Wu L."/>
            <person name="Ma J."/>
        </authorList>
    </citation>
    <scope>NUCLEOTIDE SEQUENCE [LARGE SCALE GENOMIC DNA]</scope>
    <source>
        <strain evidence="2">CGMCC 4.7677</strain>
    </source>
</reference>
<protein>
    <recommendedName>
        <fullName evidence="3">Secreted protein</fullName>
    </recommendedName>
</protein>
<dbReference type="Proteomes" id="UP000605897">
    <property type="component" value="Unassembled WGS sequence"/>
</dbReference>
<evidence type="ECO:0008006" key="3">
    <source>
        <dbReference type="Google" id="ProtNLM"/>
    </source>
</evidence>
<accession>A0ABQ3JAQ9</accession>
<sequence>MIPALTLATTLLVTPVATLSLNWHDCATPQAARRLQCAIEIRAGRRVDELVSSFTARFATARIGWARRRPASACRGFREDLGQARVSS</sequence>
<gene>
    <name evidence="1" type="ORF">GCM10017786_53490</name>
</gene>
<organism evidence="1 2">
    <name type="scientific">Amycolatopsis deserti</name>
    <dbReference type="NCBI Taxonomy" id="185696"/>
    <lineage>
        <taxon>Bacteria</taxon>
        <taxon>Bacillati</taxon>
        <taxon>Actinomycetota</taxon>
        <taxon>Actinomycetes</taxon>
        <taxon>Pseudonocardiales</taxon>
        <taxon>Pseudonocardiaceae</taxon>
        <taxon>Amycolatopsis</taxon>
    </lineage>
</organism>
<evidence type="ECO:0000313" key="1">
    <source>
        <dbReference type="EMBL" id="GHF12796.1"/>
    </source>
</evidence>